<proteinExistence type="predicted"/>
<evidence type="ECO:0000259" key="1">
    <source>
        <dbReference type="Pfam" id="PF03478"/>
    </source>
</evidence>
<evidence type="ECO:0000313" key="3">
    <source>
        <dbReference type="Proteomes" id="UP000000768"/>
    </source>
</evidence>
<dbReference type="EMBL" id="CM000767">
    <property type="protein sequence ID" value="KXG22778.2"/>
    <property type="molecule type" value="Genomic_DNA"/>
</dbReference>
<dbReference type="OMA" id="GIDDMFP"/>
<feature type="domain" description="KIB1-4 beta-propeller" evidence="1">
    <location>
        <begin position="25"/>
        <end position="274"/>
    </location>
</feature>
<organism evidence="2 3">
    <name type="scientific">Sorghum bicolor</name>
    <name type="common">Sorghum</name>
    <name type="synonym">Sorghum vulgare</name>
    <dbReference type="NCBI Taxonomy" id="4558"/>
    <lineage>
        <taxon>Eukaryota</taxon>
        <taxon>Viridiplantae</taxon>
        <taxon>Streptophyta</taxon>
        <taxon>Embryophyta</taxon>
        <taxon>Tracheophyta</taxon>
        <taxon>Spermatophyta</taxon>
        <taxon>Magnoliopsida</taxon>
        <taxon>Liliopsida</taxon>
        <taxon>Poales</taxon>
        <taxon>Poaceae</taxon>
        <taxon>PACMAD clade</taxon>
        <taxon>Panicoideae</taxon>
        <taxon>Andropogonodae</taxon>
        <taxon>Andropogoneae</taxon>
        <taxon>Sorghinae</taxon>
        <taxon>Sorghum</taxon>
    </lineage>
</organism>
<dbReference type="Pfam" id="PF03478">
    <property type="entry name" value="Beta-prop_KIB1-4"/>
    <property type="match status" value="1"/>
</dbReference>
<dbReference type="InParanoid" id="A0A1B6PAW1"/>
<dbReference type="AlphaFoldDB" id="A0A1B6PAW1"/>
<protein>
    <recommendedName>
        <fullName evidence="1">KIB1-4 beta-propeller domain-containing protein</fullName>
    </recommendedName>
</protein>
<keyword evidence="3" id="KW-1185">Reference proteome</keyword>
<dbReference type="Gramene" id="KXG22778">
    <property type="protein sequence ID" value="KXG22778"/>
    <property type="gene ID" value="SORBI_3008G006400"/>
</dbReference>
<dbReference type="PANTHER" id="PTHR33127:SF33">
    <property type="entry name" value="DUF295 DOMAIN-CONTAINING PROTEIN"/>
    <property type="match status" value="1"/>
</dbReference>
<dbReference type="InterPro" id="IPR005174">
    <property type="entry name" value="KIB1-4_b-propeller"/>
</dbReference>
<evidence type="ECO:0000313" key="2">
    <source>
        <dbReference type="EMBL" id="KXG22778.2"/>
    </source>
</evidence>
<dbReference type="Proteomes" id="UP000000768">
    <property type="component" value="Chromosome 8"/>
</dbReference>
<dbReference type="eggNOG" id="ENOG502RRAF">
    <property type="taxonomic scope" value="Eukaryota"/>
</dbReference>
<sequence length="277" mass="30651">MDGYRAIVGYKHRNYFNGDADQMLMFSISQKSLHTSMESEPDLVANKNVCWTTPQGWMLVVSPSPSSASTAWLWNPGTKNKIALPDLEEEHHIPTGSKCLLTHRDATHPECLVVLFAYKEPNMWYCKVGNDGDGGGGSSSWSLYTYDIGDYDVPSGEPPSKDVVSSVAAIQGEIFFISSAEDMCAINFCNSSQQPEFQYFDVSMVDFPQGMNSGCTWLVEHGDELYLACVMFVGFDADNIGAIHVFRMDFSTEAWCRVRDIGDAVFLLEYGGNMGAS</sequence>
<dbReference type="PANTHER" id="PTHR33127">
    <property type="entry name" value="TRANSMEMBRANE PROTEIN"/>
    <property type="match status" value="1"/>
</dbReference>
<reference evidence="3" key="2">
    <citation type="journal article" date="2018" name="Plant J.">
        <title>The Sorghum bicolor reference genome: improved assembly, gene annotations, a transcriptome atlas, and signatures of genome organization.</title>
        <authorList>
            <person name="McCormick R.F."/>
            <person name="Truong S.K."/>
            <person name="Sreedasyam A."/>
            <person name="Jenkins J."/>
            <person name="Shu S."/>
            <person name="Sims D."/>
            <person name="Kennedy M."/>
            <person name="Amirebrahimi M."/>
            <person name="Weers B.D."/>
            <person name="McKinley B."/>
            <person name="Mattison A."/>
            <person name="Morishige D.T."/>
            <person name="Grimwood J."/>
            <person name="Schmutz J."/>
            <person name="Mullet J.E."/>
        </authorList>
    </citation>
    <scope>NUCLEOTIDE SEQUENCE [LARGE SCALE GENOMIC DNA]</scope>
    <source>
        <strain evidence="3">cv. BTx623</strain>
    </source>
</reference>
<name>A0A1B6PAW1_SORBI</name>
<accession>A0A1B6PAW1</accession>
<reference evidence="2 3" key="1">
    <citation type="journal article" date="2009" name="Nature">
        <title>The Sorghum bicolor genome and the diversification of grasses.</title>
        <authorList>
            <person name="Paterson A.H."/>
            <person name="Bowers J.E."/>
            <person name="Bruggmann R."/>
            <person name="Dubchak I."/>
            <person name="Grimwood J."/>
            <person name="Gundlach H."/>
            <person name="Haberer G."/>
            <person name="Hellsten U."/>
            <person name="Mitros T."/>
            <person name="Poliakov A."/>
            <person name="Schmutz J."/>
            <person name="Spannagl M."/>
            <person name="Tang H."/>
            <person name="Wang X."/>
            <person name="Wicker T."/>
            <person name="Bharti A.K."/>
            <person name="Chapman J."/>
            <person name="Feltus F.A."/>
            <person name="Gowik U."/>
            <person name="Grigoriev I.V."/>
            <person name="Lyons E."/>
            <person name="Maher C.A."/>
            <person name="Martis M."/>
            <person name="Narechania A."/>
            <person name="Otillar R.P."/>
            <person name="Penning B.W."/>
            <person name="Salamov A.A."/>
            <person name="Wang Y."/>
            <person name="Zhang L."/>
            <person name="Carpita N.C."/>
            <person name="Freeling M."/>
            <person name="Gingle A.R."/>
            <person name="Hash C.T."/>
            <person name="Keller B."/>
            <person name="Klein P."/>
            <person name="Kresovich S."/>
            <person name="McCann M.C."/>
            <person name="Ming R."/>
            <person name="Peterson D.G."/>
            <person name="Mehboob-ur-Rahman"/>
            <person name="Ware D."/>
            <person name="Westhoff P."/>
            <person name="Mayer K.F."/>
            <person name="Messing J."/>
            <person name="Rokhsar D.S."/>
        </authorList>
    </citation>
    <scope>NUCLEOTIDE SEQUENCE [LARGE SCALE GENOMIC DNA]</scope>
    <source>
        <strain evidence="3">cv. BTx623</strain>
    </source>
</reference>
<gene>
    <name evidence="2" type="ORF">SORBI_3008G006400</name>
</gene>